<reference evidence="2" key="1">
    <citation type="submission" date="2020-06" db="EMBL/GenBank/DDBJ databases">
        <title>WGS assembly of Ceratodon purpureus strain R40.</title>
        <authorList>
            <person name="Carey S.B."/>
            <person name="Jenkins J."/>
            <person name="Shu S."/>
            <person name="Lovell J.T."/>
            <person name="Sreedasyam A."/>
            <person name="Maumus F."/>
            <person name="Tiley G.P."/>
            <person name="Fernandez-Pozo N."/>
            <person name="Barry K."/>
            <person name="Chen C."/>
            <person name="Wang M."/>
            <person name="Lipzen A."/>
            <person name="Daum C."/>
            <person name="Saski C.A."/>
            <person name="Payton A.C."/>
            <person name="Mcbreen J.C."/>
            <person name="Conrad R.E."/>
            <person name="Kollar L.M."/>
            <person name="Olsson S."/>
            <person name="Huttunen S."/>
            <person name="Landis J.B."/>
            <person name="Wickett N.J."/>
            <person name="Johnson M.G."/>
            <person name="Rensing S.A."/>
            <person name="Grimwood J."/>
            <person name="Schmutz J."/>
            <person name="Mcdaniel S.F."/>
        </authorList>
    </citation>
    <scope>NUCLEOTIDE SEQUENCE</scope>
    <source>
        <strain evidence="2">R40</strain>
    </source>
</reference>
<name>A0A8T0IYN7_CERPU</name>
<keyword evidence="3" id="KW-1185">Reference proteome</keyword>
<sequence length="58" mass="6655">MLSGVHKSCLCMLTCIDCFIFLAYHQNQFCVSTELSTDVLLRLQIVTGSRNWCLKIRT</sequence>
<evidence type="ECO:0000313" key="2">
    <source>
        <dbReference type="EMBL" id="KAG0588814.1"/>
    </source>
</evidence>
<proteinExistence type="predicted"/>
<keyword evidence="1" id="KW-0732">Signal</keyword>
<feature type="signal peptide" evidence="1">
    <location>
        <begin position="1"/>
        <end position="25"/>
    </location>
</feature>
<organism evidence="2 3">
    <name type="scientific">Ceratodon purpureus</name>
    <name type="common">Fire moss</name>
    <name type="synonym">Dicranum purpureum</name>
    <dbReference type="NCBI Taxonomy" id="3225"/>
    <lineage>
        <taxon>Eukaryota</taxon>
        <taxon>Viridiplantae</taxon>
        <taxon>Streptophyta</taxon>
        <taxon>Embryophyta</taxon>
        <taxon>Bryophyta</taxon>
        <taxon>Bryophytina</taxon>
        <taxon>Bryopsida</taxon>
        <taxon>Dicranidae</taxon>
        <taxon>Pseudoditrichales</taxon>
        <taxon>Ditrichaceae</taxon>
        <taxon>Ceratodon</taxon>
    </lineage>
</organism>
<comment type="caution">
    <text evidence="2">The sequence shown here is derived from an EMBL/GenBank/DDBJ whole genome shotgun (WGS) entry which is preliminary data.</text>
</comment>
<dbReference type="Proteomes" id="UP000822688">
    <property type="component" value="Chromosome 2"/>
</dbReference>
<gene>
    <name evidence="2" type="ORF">KC19_2G271100</name>
</gene>
<feature type="chain" id="PRO_5035779448" evidence="1">
    <location>
        <begin position="26"/>
        <end position="58"/>
    </location>
</feature>
<evidence type="ECO:0000256" key="1">
    <source>
        <dbReference type="SAM" id="SignalP"/>
    </source>
</evidence>
<protein>
    <submittedName>
        <fullName evidence="2">Uncharacterized protein</fullName>
    </submittedName>
</protein>
<dbReference type="EMBL" id="CM026422">
    <property type="protein sequence ID" value="KAG0588814.1"/>
    <property type="molecule type" value="Genomic_DNA"/>
</dbReference>
<dbReference type="AlphaFoldDB" id="A0A8T0IYN7"/>
<evidence type="ECO:0000313" key="3">
    <source>
        <dbReference type="Proteomes" id="UP000822688"/>
    </source>
</evidence>
<accession>A0A8T0IYN7</accession>